<accession>A0A8T2ZWS7</accession>
<sequence>MGRWLWDGSGNDNNDYGGGGVMGGNGITSGHVCHYKRSLKGHNYVRFTMTTTVWMDLESLSQFVIRRSNFLGLLRGGREWDSNPVCEFSENIFSPSVRDFMVEILQLSYAIRVPLFSVVRTTHSRDSELKTHVQLLECLIVERWYC</sequence>
<keyword evidence="2" id="KW-1185">Reference proteome</keyword>
<gene>
    <name evidence="1" type="ORF">H0E87_002724</name>
</gene>
<proteinExistence type="predicted"/>
<organism evidence="1 2">
    <name type="scientific">Populus deltoides</name>
    <name type="common">Eastern poplar</name>
    <name type="synonym">Eastern cottonwood</name>
    <dbReference type="NCBI Taxonomy" id="3696"/>
    <lineage>
        <taxon>Eukaryota</taxon>
        <taxon>Viridiplantae</taxon>
        <taxon>Streptophyta</taxon>
        <taxon>Embryophyta</taxon>
        <taxon>Tracheophyta</taxon>
        <taxon>Spermatophyta</taxon>
        <taxon>Magnoliopsida</taxon>
        <taxon>eudicotyledons</taxon>
        <taxon>Gunneridae</taxon>
        <taxon>Pentapetalae</taxon>
        <taxon>rosids</taxon>
        <taxon>fabids</taxon>
        <taxon>Malpighiales</taxon>
        <taxon>Salicaceae</taxon>
        <taxon>Saliceae</taxon>
        <taxon>Populus</taxon>
    </lineage>
</organism>
<name>A0A8T2ZWS7_POPDE</name>
<evidence type="ECO:0000313" key="1">
    <source>
        <dbReference type="EMBL" id="KAH8521781.1"/>
    </source>
</evidence>
<evidence type="ECO:0000313" key="2">
    <source>
        <dbReference type="Proteomes" id="UP000807159"/>
    </source>
</evidence>
<dbReference type="AlphaFoldDB" id="A0A8T2ZWS7"/>
<reference evidence="1" key="1">
    <citation type="journal article" date="2021" name="J. Hered.">
        <title>Genome Assembly of Salicaceae Populus deltoides (Eastern Cottonwood) I-69 Based on Nanopore Sequencing and Hi-C Technologies.</title>
        <authorList>
            <person name="Bai S."/>
            <person name="Wu H."/>
            <person name="Zhang J."/>
            <person name="Pan Z."/>
            <person name="Zhao W."/>
            <person name="Li Z."/>
            <person name="Tong C."/>
        </authorList>
    </citation>
    <scope>NUCLEOTIDE SEQUENCE</scope>
    <source>
        <tissue evidence="1">Leaf</tissue>
    </source>
</reference>
<comment type="caution">
    <text evidence="1">The sequence shown here is derived from an EMBL/GenBank/DDBJ whole genome shotgun (WGS) entry which is preliminary data.</text>
</comment>
<dbReference type="Proteomes" id="UP000807159">
    <property type="component" value="Chromosome 1"/>
</dbReference>
<dbReference type="EMBL" id="JACEGQ020000001">
    <property type="protein sequence ID" value="KAH8521781.1"/>
    <property type="molecule type" value="Genomic_DNA"/>
</dbReference>
<protein>
    <submittedName>
        <fullName evidence="1">Uncharacterized protein</fullName>
    </submittedName>
</protein>